<name>A0A371CR41_9APHY</name>
<dbReference type="PROSITE" id="PS50181">
    <property type="entry name" value="FBOX"/>
    <property type="match status" value="1"/>
</dbReference>
<keyword evidence="3" id="KW-1185">Reference proteome</keyword>
<dbReference type="Pfam" id="PF12014">
    <property type="entry name" value="Cyclin_D1_bind"/>
    <property type="match status" value="1"/>
</dbReference>
<dbReference type="InterPro" id="IPR001810">
    <property type="entry name" value="F-box_dom"/>
</dbReference>
<dbReference type="Proteomes" id="UP000256964">
    <property type="component" value="Unassembled WGS sequence"/>
</dbReference>
<dbReference type="OrthoDB" id="722566at2759"/>
<proteinExistence type="predicted"/>
<evidence type="ECO:0000313" key="2">
    <source>
        <dbReference type="EMBL" id="RDX42740.1"/>
    </source>
</evidence>
<dbReference type="STRING" id="139420.A0A371CR41"/>
<evidence type="ECO:0000259" key="1">
    <source>
        <dbReference type="PROSITE" id="PS50181"/>
    </source>
</evidence>
<feature type="domain" description="F-box" evidence="1">
    <location>
        <begin position="1"/>
        <end position="44"/>
    </location>
</feature>
<protein>
    <recommendedName>
        <fullName evidence="1">F-box domain-containing protein</fullName>
    </recommendedName>
</protein>
<reference evidence="2 3" key="1">
    <citation type="journal article" date="2018" name="Biotechnol. Biofuels">
        <title>Integrative visual omics of the white-rot fungus Polyporus brumalis exposes the biotechnological potential of its oxidative enzymes for delignifying raw plant biomass.</title>
        <authorList>
            <person name="Miyauchi S."/>
            <person name="Rancon A."/>
            <person name="Drula E."/>
            <person name="Hage H."/>
            <person name="Chaduli D."/>
            <person name="Favel A."/>
            <person name="Grisel S."/>
            <person name="Henrissat B."/>
            <person name="Herpoel-Gimbert I."/>
            <person name="Ruiz-Duenas F.J."/>
            <person name="Chevret D."/>
            <person name="Hainaut M."/>
            <person name="Lin J."/>
            <person name="Wang M."/>
            <person name="Pangilinan J."/>
            <person name="Lipzen A."/>
            <person name="Lesage-Meessen L."/>
            <person name="Navarro D."/>
            <person name="Riley R."/>
            <person name="Grigoriev I.V."/>
            <person name="Zhou S."/>
            <person name="Raouche S."/>
            <person name="Rosso M.N."/>
        </authorList>
    </citation>
    <scope>NUCLEOTIDE SEQUENCE [LARGE SCALE GENOMIC DNA]</scope>
    <source>
        <strain evidence="2 3">BRFM 1820</strain>
    </source>
</reference>
<dbReference type="SUPFAM" id="SSF81383">
    <property type="entry name" value="F-box domain"/>
    <property type="match status" value="1"/>
</dbReference>
<sequence length="453" mass="50758">MPPLPFDIIHTLVDFTFVVDLINFCSTCKALHHHLANDSLWKRLCASYGLRDFTHFGGLSPFTIYTKLVYRYGPILGLWANDHPFRGNVMEFRLFAGDEVEQGGIIGEVVSFGMHVDRDRTPPSYIRATKISFEPEHSEEEARPLNDTAEPDAHAEARVFCCDDPSMFTATRHSATLHVWAETTTRHHLQFYLKTVDLPDFPQPSTAWYDESPRLPHLPAQPDFQQDQSSIVKIYPAIRLPMIWTGPSDIPKPPAISIRCLRSQEECPCAALHVPSVPFESLDQRLPRYYPVKRAILPGVDPRSPDWSLQTMEGLWYGAYGFNGTELLHLTYESNDSGSVLVATKITGDVHIPRGWISWALQVLEEGSDDAQAFRDHWTQSLPADAARGDSASSSPARIMCGGGSLAAQGFVNVTSCAITGGVVNADELQIYWPHSFRTYRRYTGRDVGPMHS</sequence>
<evidence type="ECO:0000313" key="3">
    <source>
        <dbReference type="Proteomes" id="UP000256964"/>
    </source>
</evidence>
<dbReference type="EMBL" id="KZ857478">
    <property type="protein sequence ID" value="RDX42740.1"/>
    <property type="molecule type" value="Genomic_DNA"/>
</dbReference>
<accession>A0A371CR41</accession>
<gene>
    <name evidence="2" type="ORF">OH76DRAFT_1362221</name>
</gene>
<dbReference type="GO" id="GO:0016567">
    <property type="term" value="P:protein ubiquitination"/>
    <property type="evidence" value="ECO:0007669"/>
    <property type="project" value="UniProtKB-UniPathway"/>
</dbReference>
<dbReference type="UniPathway" id="UPA00143"/>
<dbReference type="InterPro" id="IPR036047">
    <property type="entry name" value="F-box-like_dom_sf"/>
</dbReference>
<organism evidence="2 3">
    <name type="scientific">Lentinus brumalis</name>
    <dbReference type="NCBI Taxonomy" id="2498619"/>
    <lineage>
        <taxon>Eukaryota</taxon>
        <taxon>Fungi</taxon>
        <taxon>Dikarya</taxon>
        <taxon>Basidiomycota</taxon>
        <taxon>Agaricomycotina</taxon>
        <taxon>Agaricomycetes</taxon>
        <taxon>Polyporales</taxon>
        <taxon>Polyporaceae</taxon>
        <taxon>Lentinus</taxon>
    </lineage>
</organism>
<dbReference type="AlphaFoldDB" id="A0A371CR41"/>